<feature type="transmembrane region" description="Helical" evidence="1">
    <location>
        <begin position="90"/>
        <end position="109"/>
    </location>
</feature>
<dbReference type="EMBL" id="FSRK01000001">
    <property type="protein sequence ID" value="SIO03059.1"/>
    <property type="molecule type" value="Genomic_DNA"/>
</dbReference>
<keyword evidence="1" id="KW-0812">Transmembrane</keyword>
<dbReference type="AlphaFoldDB" id="A0A1N6G687"/>
<protein>
    <submittedName>
        <fullName evidence="2">Uncharacterized protein</fullName>
    </submittedName>
</protein>
<dbReference type="STRING" id="1416779.SAMN05444409_1676"/>
<proteinExistence type="predicted"/>
<dbReference type="RefSeq" id="WP_074234597.1">
    <property type="nucleotide sequence ID" value="NZ_JBHSCA010000001.1"/>
</dbReference>
<sequence length="113" mass="13598">MDFNIFEKEHFKTLIQFKDYVQFENLVSQNRISFFAEDISNTNISNYCRYYFLEENREQINLILKENAIIPVNENYGVSDLQQSKKIYKIYGVTLLSIFLILFGIFYLIKIIR</sequence>
<name>A0A1N6G687_9FLAO</name>
<gene>
    <name evidence="2" type="ORF">SAMN05444409_1676</name>
</gene>
<accession>A0A1N6G687</accession>
<reference evidence="3" key="1">
    <citation type="submission" date="2016-11" db="EMBL/GenBank/DDBJ databases">
        <authorList>
            <person name="Varghese N."/>
            <person name="Submissions S."/>
        </authorList>
    </citation>
    <scope>NUCLEOTIDE SEQUENCE [LARGE SCALE GENOMIC DNA]</scope>
    <source>
        <strain evidence="3">DSM 27623</strain>
    </source>
</reference>
<keyword evidence="3" id="KW-1185">Reference proteome</keyword>
<keyword evidence="1" id="KW-1133">Transmembrane helix</keyword>
<evidence type="ECO:0000256" key="1">
    <source>
        <dbReference type="SAM" id="Phobius"/>
    </source>
</evidence>
<evidence type="ECO:0000313" key="2">
    <source>
        <dbReference type="EMBL" id="SIO03059.1"/>
    </source>
</evidence>
<organism evidence="2 3">
    <name type="scientific">Epilithonimonas zeae</name>
    <dbReference type="NCBI Taxonomy" id="1416779"/>
    <lineage>
        <taxon>Bacteria</taxon>
        <taxon>Pseudomonadati</taxon>
        <taxon>Bacteroidota</taxon>
        <taxon>Flavobacteriia</taxon>
        <taxon>Flavobacteriales</taxon>
        <taxon>Weeksellaceae</taxon>
        <taxon>Chryseobacterium group</taxon>
        <taxon>Epilithonimonas</taxon>
    </lineage>
</organism>
<evidence type="ECO:0000313" key="3">
    <source>
        <dbReference type="Proteomes" id="UP000185207"/>
    </source>
</evidence>
<dbReference type="OrthoDB" id="1264392at2"/>
<dbReference type="Proteomes" id="UP000185207">
    <property type="component" value="Unassembled WGS sequence"/>
</dbReference>
<keyword evidence="1" id="KW-0472">Membrane</keyword>